<dbReference type="EMBL" id="OZ004260">
    <property type="protein sequence ID" value="CAK7921896.1"/>
    <property type="molecule type" value="Genomic_DNA"/>
</dbReference>
<reference evidence="3 4" key="1">
    <citation type="submission" date="2024-01" db="EMBL/GenBank/DDBJ databases">
        <authorList>
            <consortium name="Genoscope - CEA"/>
            <person name="William W."/>
        </authorList>
    </citation>
    <scope>NUCLEOTIDE SEQUENCE [LARGE SCALE GENOMIC DNA]</scope>
    <source>
        <strain evidence="3 4">29B2s-10</strain>
    </source>
</reference>
<proteinExistence type="predicted"/>
<evidence type="ECO:0008006" key="5">
    <source>
        <dbReference type="Google" id="ProtNLM"/>
    </source>
</evidence>
<feature type="region of interest" description="Disordered" evidence="2">
    <location>
        <begin position="117"/>
        <end position="142"/>
    </location>
</feature>
<evidence type="ECO:0000313" key="3">
    <source>
        <dbReference type="EMBL" id="CAK7921896.1"/>
    </source>
</evidence>
<protein>
    <recommendedName>
        <fullName evidence="5">Spindle pole body component SPC42</fullName>
    </recommendedName>
</protein>
<keyword evidence="1" id="KW-0175">Coiled coil</keyword>
<evidence type="ECO:0000256" key="2">
    <source>
        <dbReference type="SAM" id="MobiDB-lite"/>
    </source>
</evidence>
<sequence>MREKNNRLRNNLYKLVEDGNEDDTEVQILRDVFGNDRRGTNIEKKPVPPSEALPRRFGTPIQEKVQRGKPVRVEEEDVDQNRFKTLRDSIKEINNTRYELPSRVKLEKEEILPDKKAPILTQHEEPRPTAVPQYQSLSSPSTNNLLLRKLNDKDKEIEQLNKQILSLKRDKQKLITKSYDDEAESLTLQRVHEREIEQLDRNWQRRYDQQDRKHEEEIKGLNLKHERQIKHIESQLKNNGNSMLMKETVQDLSRKMMFLKGEYSKVVAKLEDLKFVNGYLKLSLDRQSTNSLDGRGVHEYKNVDSNDEESTTNLINGYIKGGDVVHDSDLIGGIESDSTTNFLINSKPMNSSFQGMNALQKFKVVAQLVLFTVKLQKAISRD</sequence>
<accession>A0ABP0ELE4</accession>
<organism evidence="3 4">
    <name type="scientific">[Candida] anglica</name>
    <dbReference type="NCBI Taxonomy" id="148631"/>
    <lineage>
        <taxon>Eukaryota</taxon>
        <taxon>Fungi</taxon>
        <taxon>Dikarya</taxon>
        <taxon>Ascomycota</taxon>
        <taxon>Saccharomycotina</taxon>
        <taxon>Pichiomycetes</taxon>
        <taxon>Debaryomycetaceae</taxon>
        <taxon>Kurtzmaniella</taxon>
    </lineage>
</organism>
<feature type="coiled-coil region" evidence="1">
    <location>
        <begin position="143"/>
        <end position="177"/>
    </location>
</feature>
<evidence type="ECO:0000256" key="1">
    <source>
        <dbReference type="SAM" id="Coils"/>
    </source>
</evidence>
<feature type="compositionally biased region" description="Basic and acidic residues" evidence="2">
    <location>
        <begin position="117"/>
        <end position="127"/>
    </location>
</feature>
<name>A0ABP0ELE4_9ASCO</name>
<keyword evidence="4" id="KW-1185">Reference proteome</keyword>
<dbReference type="Proteomes" id="UP001497600">
    <property type="component" value="Chromosome H"/>
</dbReference>
<evidence type="ECO:0000313" key="4">
    <source>
        <dbReference type="Proteomes" id="UP001497600"/>
    </source>
</evidence>
<gene>
    <name evidence="3" type="ORF">CAAN4_H19966</name>
</gene>